<dbReference type="Gene3D" id="2.40.10.410">
    <property type="entry name" value="FlgT, C-terminal domain"/>
    <property type="match status" value="1"/>
</dbReference>
<proteinExistence type="predicted"/>
<sequence>MEQSDFKVIKIIDEHSIVINGGYEQGVSKGQEFEIYIIGKMVKDLDGKELGTLDMIKAYIKAVHVFENMSVCKNAEMQPASSIALMLSASQSLMKQIHSRLPVNVEDISGGWPAGVNKEICVGDSVRLSHG</sequence>
<comment type="caution">
    <text evidence="1">The sequence shown here is derived from an EMBL/GenBank/DDBJ whole genome shotgun (WGS) entry which is preliminary data.</text>
</comment>
<protein>
    <submittedName>
        <fullName evidence="1">Uncharacterized protein</fullName>
    </submittedName>
</protein>
<evidence type="ECO:0000313" key="2">
    <source>
        <dbReference type="Proteomes" id="UP001500399"/>
    </source>
</evidence>
<name>A0ABN0T8H5_9FIRM</name>
<dbReference type="InterPro" id="IPR038165">
    <property type="entry name" value="FlgT_C_sf"/>
</dbReference>
<dbReference type="RefSeq" id="WP_304986374.1">
    <property type="nucleotide sequence ID" value="NZ_BAAACR010000013.1"/>
</dbReference>
<dbReference type="Proteomes" id="UP001500399">
    <property type="component" value="Unassembled WGS sequence"/>
</dbReference>
<organism evidence="1 2">
    <name type="scientific">Selenomonas dianae</name>
    <dbReference type="NCBI Taxonomy" id="135079"/>
    <lineage>
        <taxon>Bacteria</taxon>
        <taxon>Bacillati</taxon>
        <taxon>Bacillota</taxon>
        <taxon>Negativicutes</taxon>
        <taxon>Selenomonadales</taxon>
        <taxon>Selenomonadaceae</taxon>
        <taxon>Selenomonas</taxon>
    </lineage>
</organism>
<evidence type="ECO:0000313" key="1">
    <source>
        <dbReference type="EMBL" id="GAA0215301.1"/>
    </source>
</evidence>
<gene>
    <name evidence="1" type="ORF">GCM10008919_18130</name>
</gene>
<reference evidence="1 2" key="1">
    <citation type="journal article" date="2019" name="Int. J. Syst. Evol. Microbiol.">
        <title>The Global Catalogue of Microorganisms (GCM) 10K type strain sequencing project: providing services to taxonomists for standard genome sequencing and annotation.</title>
        <authorList>
            <consortium name="The Broad Institute Genomics Platform"/>
            <consortium name="The Broad Institute Genome Sequencing Center for Infectious Disease"/>
            <person name="Wu L."/>
            <person name="Ma J."/>
        </authorList>
    </citation>
    <scope>NUCLEOTIDE SEQUENCE [LARGE SCALE GENOMIC DNA]</scope>
    <source>
        <strain evidence="1 2">JCM 8542</strain>
    </source>
</reference>
<accession>A0ABN0T8H5</accession>
<dbReference type="EMBL" id="BAAACR010000013">
    <property type="protein sequence ID" value="GAA0215301.1"/>
    <property type="molecule type" value="Genomic_DNA"/>
</dbReference>
<keyword evidence="2" id="KW-1185">Reference proteome</keyword>